<evidence type="ECO:0000259" key="2">
    <source>
        <dbReference type="Pfam" id="PF13847"/>
    </source>
</evidence>
<dbReference type="PANTHER" id="PTHR43591:SF24">
    <property type="entry name" value="2-METHOXY-6-POLYPRENYL-1,4-BENZOQUINOL METHYLASE, MITOCHONDRIAL"/>
    <property type="match status" value="1"/>
</dbReference>
<organism evidence="3 4">
    <name type="scientific">Podospora didyma</name>
    <dbReference type="NCBI Taxonomy" id="330526"/>
    <lineage>
        <taxon>Eukaryota</taxon>
        <taxon>Fungi</taxon>
        <taxon>Dikarya</taxon>
        <taxon>Ascomycota</taxon>
        <taxon>Pezizomycotina</taxon>
        <taxon>Sordariomycetes</taxon>
        <taxon>Sordariomycetidae</taxon>
        <taxon>Sordariales</taxon>
        <taxon>Podosporaceae</taxon>
        <taxon>Podospora</taxon>
    </lineage>
</organism>
<accession>A0AAE0NGM9</accession>
<reference evidence="3" key="2">
    <citation type="submission" date="2023-06" db="EMBL/GenBank/DDBJ databases">
        <authorList>
            <consortium name="Lawrence Berkeley National Laboratory"/>
            <person name="Haridas S."/>
            <person name="Hensen N."/>
            <person name="Bonometti L."/>
            <person name="Westerberg I."/>
            <person name="Brannstrom I.O."/>
            <person name="Guillou S."/>
            <person name="Cros-Aarteil S."/>
            <person name="Calhoun S."/>
            <person name="Kuo A."/>
            <person name="Mondo S."/>
            <person name="Pangilinan J."/>
            <person name="Riley R."/>
            <person name="LaButti K."/>
            <person name="Andreopoulos B."/>
            <person name="Lipzen A."/>
            <person name="Chen C."/>
            <person name="Yanf M."/>
            <person name="Daum C."/>
            <person name="Ng V."/>
            <person name="Clum A."/>
            <person name="Steindorff A."/>
            <person name="Ohm R."/>
            <person name="Martin F."/>
            <person name="Silar P."/>
            <person name="Natvig D."/>
            <person name="Lalanne C."/>
            <person name="Gautier V."/>
            <person name="Ament-velasquez S.L."/>
            <person name="Kruys A."/>
            <person name="Hutchinson M.I."/>
            <person name="Powell A.J."/>
            <person name="Barry K."/>
            <person name="Miller A.N."/>
            <person name="Grigoriev I.V."/>
            <person name="Debuchy R."/>
            <person name="Gladieux P."/>
            <person name="Thoren M.H."/>
            <person name="Johannesson H."/>
        </authorList>
    </citation>
    <scope>NUCLEOTIDE SEQUENCE</scope>
    <source>
        <strain evidence="3">CBS 232.78</strain>
    </source>
</reference>
<dbReference type="InterPro" id="IPR029063">
    <property type="entry name" value="SAM-dependent_MTases_sf"/>
</dbReference>
<feature type="domain" description="Methyltransferase" evidence="2">
    <location>
        <begin position="45"/>
        <end position="149"/>
    </location>
</feature>
<keyword evidence="4" id="KW-1185">Reference proteome</keyword>
<reference evidence="3" key="1">
    <citation type="journal article" date="2023" name="Mol. Phylogenet. Evol.">
        <title>Genome-scale phylogeny and comparative genomics of the fungal order Sordariales.</title>
        <authorList>
            <person name="Hensen N."/>
            <person name="Bonometti L."/>
            <person name="Westerberg I."/>
            <person name="Brannstrom I.O."/>
            <person name="Guillou S."/>
            <person name="Cros-Aarteil S."/>
            <person name="Calhoun S."/>
            <person name="Haridas S."/>
            <person name="Kuo A."/>
            <person name="Mondo S."/>
            <person name="Pangilinan J."/>
            <person name="Riley R."/>
            <person name="LaButti K."/>
            <person name="Andreopoulos B."/>
            <person name="Lipzen A."/>
            <person name="Chen C."/>
            <person name="Yan M."/>
            <person name="Daum C."/>
            <person name="Ng V."/>
            <person name="Clum A."/>
            <person name="Steindorff A."/>
            <person name="Ohm R.A."/>
            <person name="Martin F."/>
            <person name="Silar P."/>
            <person name="Natvig D.O."/>
            <person name="Lalanne C."/>
            <person name="Gautier V."/>
            <person name="Ament-Velasquez S.L."/>
            <person name="Kruys A."/>
            <person name="Hutchinson M.I."/>
            <person name="Powell A.J."/>
            <person name="Barry K."/>
            <person name="Miller A.N."/>
            <person name="Grigoriev I.V."/>
            <person name="Debuchy R."/>
            <person name="Gladieux P."/>
            <person name="Hiltunen Thoren M."/>
            <person name="Johannesson H."/>
        </authorList>
    </citation>
    <scope>NUCLEOTIDE SEQUENCE</scope>
    <source>
        <strain evidence="3">CBS 232.78</strain>
    </source>
</reference>
<dbReference type="Proteomes" id="UP001285441">
    <property type="component" value="Unassembled WGS sequence"/>
</dbReference>
<dbReference type="AlphaFoldDB" id="A0AAE0NGM9"/>
<dbReference type="EMBL" id="JAULSW010000005">
    <property type="protein sequence ID" value="KAK3381125.1"/>
    <property type="molecule type" value="Genomic_DNA"/>
</dbReference>
<dbReference type="CDD" id="cd02440">
    <property type="entry name" value="AdoMet_MTases"/>
    <property type="match status" value="1"/>
</dbReference>
<comment type="similarity">
    <text evidence="1">Belongs to the methyltransferase superfamily. LaeA methyltransferase family.</text>
</comment>
<keyword evidence="3" id="KW-0808">Transferase</keyword>
<dbReference type="SUPFAM" id="SSF53335">
    <property type="entry name" value="S-adenosyl-L-methionine-dependent methyltransferases"/>
    <property type="match status" value="1"/>
</dbReference>
<sequence>MSESTTKPAKAAAKHVHHELRNINNSAAYLLPKLQAMKDAAPGGHLKILDVGAGSGTISTGFAKLVPNGHVTATDLKEDILERARTIAEAEGVTNISFQQADAYKLPFPDATFDVVHCHQVLTHLSAPSDALREMLRVAKTSGGVVAAREGDLETECVWPPLPGLIKFHDFIVRAMKGAGGTSIAGRQLLSWALKAGVDRGQIEVGFGSWGFHEADEKRIWAQGMINEVRHGRLRQAGLRFGLTESDLEEMSTTWDEWAQKDDASLGMLQGELLIQK</sequence>
<evidence type="ECO:0000256" key="1">
    <source>
        <dbReference type="ARBA" id="ARBA00038158"/>
    </source>
</evidence>
<proteinExistence type="inferred from homology"/>
<dbReference type="InterPro" id="IPR025714">
    <property type="entry name" value="Methyltranfer_dom"/>
</dbReference>
<evidence type="ECO:0000313" key="4">
    <source>
        <dbReference type="Proteomes" id="UP001285441"/>
    </source>
</evidence>
<gene>
    <name evidence="3" type="ORF">B0H63DRAFT_474955</name>
</gene>
<keyword evidence="3" id="KW-0489">Methyltransferase</keyword>
<protein>
    <submittedName>
        <fullName evidence="3">Methylase</fullName>
    </submittedName>
</protein>
<name>A0AAE0NGM9_9PEZI</name>
<comment type="caution">
    <text evidence="3">The sequence shown here is derived from an EMBL/GenBank/DDBJ whole genome shotgun (WGS) entry which is preliminary data.</text>
</comment>
<dbReference type="Gene3D" id="3.40.50.150">
    <property type="entry name" value="Vaccinia Virus protein VP39"/>
    <property type="match status" value="1"/>
</dbReference>
<evidence type="ECO:0000313" key="3">
    <source>
        <dbReference type="EMBL" id="KAK3381125.1"/>
    </source>
</evidence>
<dbReference type="GO" id="GO:0008168">
    <property type="term" value="F:methyltransferase activity"/>
    <property type="evidence" value="ECO:0007669"/>
    <property type="project" value="UniProtKB-KW"/>
</dbReference>
<dbReference type="GO" id="GO:0032259">
    <property type="term" value="P:methylation"/>
    <property type="evidence" value="ECO:0007669"/>
    <property type="project" value="UniProtKB-KW"/>
</dbReference>
<dbReference type="Pfam" id="PF13847">
    <property type="entry name" value="Methyltransf_31"/>
    <property type="match status" value="1"/>
</dbReference>
<dbReference type="PANTHER" id="PTHR43591">
    <property type="entry name" value="METHYLTRANSFERASE"/>
    <property type="match status" value="1"/>
</dbReference>